<comment type="caution">
    <text evidence="1">The sequence shown here is derived from an EMBL/GenBank/DDBJ whole genome shotgun (WGS) entry which is preliminary data.</text>
</comment>
<evidence type="ECO:0000313" key="1">
    <source>
        <dbReference type="EMBL" id="KAI0052675.1"/>
    </source>
</evidence>
<name>A0ACB8S9W6_9AGAM</name>
<dbReference type="Proteomes" id="UP000814033">
    <property type="component" value="Unassembled WGS sequence"/>
</dbReference>
<dbReference type="EMBL" id="MU275844">
    <property type="protein sequence ID" value="KAI0052675.1"/>
    <property type="molecule type" value="Genomic_DNA"/>
</dbReference>
<protein>
    <submittedName>
        <fullName evidence="1">Uncharacterized protein</fullName>
    </submittedName>
</protein>
<reference evidence="1" key="1">
    <citation type="submission" date="2021-02" db="EMBL/GenBank/DDBJ databases">
        <authorList>
            <consortium name="DOE Joint Genome Institute"/>
            <person name="Ahrendt S."/>
            <person name="Looney B.P."/>
            <person name="Miyauchi S."/>
            <person name="Morin E."/>
            <person name="Drula E."/>
            <person name="Courty P.E."/>
            <person name="Chicoki N."/>
            <person name="Fauchery L."/>
            <person name="Kohler A."/>
            <person name="Kuo A."/>
            <person name="Labutti K."/>
            <person name="Pangilinan J."/>
            <person name="Lipzen A."/>
            <person name="Riley R."/>
            <person name="Andreopoulos W."/>
            <person name="He G."/>
            <person name="Johnson J."/>
            <person name="Barry K.W."/>
            <person name="Grigoriev I.V."/>
            <person name="Nagy L."/>
            <person name="Hibbett D."/>
            <person name="Henrissat B."/>
            <person name="Matheny P.B."/>
            <person name="Labbe J."/>
            <person name="Martin F."/>
        </authorList>
    </citation>
    <scope>NUCLEOTIDE SEQUENCE</scope>
    <source>
        <strain evidence="1">FP105234-sp</strain>
    </source>
</reference>
<organism evidence="1 2">
    <name type="scientific">Auriscalpium vulgare</name>
    <dbReference type="NCBI Taxonomy" id="40419"/>
    <lineage>
        <taxon>Eukaryota</taxon>
        <taxon>Fungi</taxon>
        <taxon>Dikarya</taxon>
        <taxon>Basidiomycota</taxon>
        <taxon>Agaricomycotina</taxon>
        <taxon>Agaricomycetes</taxon>
        <taxon>Russulales</taxon>
        <taxon>Auriscalpiaceae</taxon>
        <taxon>Auriscalpium</taxon>
    </lineage>
</organism>
<sequence length="232" mass="25018">MSSSEVDSVPPPAVKSLRSKFEQLALLETSPKPSHTHDFLLPQQTSPRPRALSDPDEQQTPPSQHIRNSSSSSDLRGKKPPPPPPPRSKKPYVASPFSSPLLRPVHPASPSGSSEILTSGRSSIKELTARPPPPIPSLFLDDQTQIKIHPVDGNDVSNTGRELPIDQDVEVPHTNDDVIRRAAPIPARPNSQSFLDGAADEESGNSVGVSSLVNKFALVHRCLHVTPRLIGP</sequence>
<evidence type="ECO:0000313" key="2">
    <source>
        <dbReference type="Proteomes" id="UP000814033"/>
    </source>
</evidence>
<accession>A0ACB8S9W6</accession>
<reference evidence="1" key="2">
    <citation type="journal article" date="2022" name="New Phytol.">
        <title>Evolutionary transition to the ectomycorrhizal habit in the genomes of a hyperdiverse lineage of mushroom-forming fungi.</title>
        <authorList>
            <person name="Looney B."/>
            <person name="Miyauchi S."/>
            <person name="Morin E."/>
            <person name="Drula E."/>
            <person name="Courty P.E."/>
            <person name="Kohler A."/>
            <person name="Kuo A."/>
            <person name="LaButti K."/>
            <person name="Pangilinan J."/>
            <person name="Lipzen A."/>
            <person name="Riley R."/>
            <person name="Andreopoulos W."/>
            <person name="He G."/>
            <person name="Johnson J."/>
            <person name="Nolan M."/>
            <person name="Tritt A."/>
            <person name="Barry K.W."/>
            <person name="Grigoriev I.V."/>
            <person name="Nagy L.G."/>
            <person name="Hibbett D."/>
            <person name="Henrissat B."/>
            <person name="Matheny P.B."/>
            <person name="Labbe J."/>
            <person name="Martin F.M."/>
        </authorList>
    </citation>
    <scope>NUCLEOTIDE SEQUENCE</scope>
    <source>
        <strain evidence="1">FP105234-sp</strain>
    </source>
</reference>
<gene>
    <name evidence="1" type="ORF">FA95DRAFT_1253206</name>
</gene>
<keyword evidence="2" id="KW-1185">Reference proteome</keyword>
<proteinExistence type="predicted"/>